<name>A0A1A6GD08_NEOLE</name>
<dbReference type="PROSITE" id="PS50804">
    <property type="entry name" value="SCAN_BOX"/>
    <property type="match status" value="1"/>
</dbReference>
<proteinExistence type="predicted"/>
<evidence type="ECO:0000313" key="7">
    <source>
        <dbReference type="EMBL" id="OBS64103.1"/>
    </source>
</evidence>
<dbReference type="Gene3D" id="1.10.4020.10">
    <property type="entry name" value="DNA breaking-rejoining enzymes"/>
    <property type="match status" value="1"/>
</dbReference>
<dbReference type="InterPro" id="IPR003309">
    <property type="entry name" value="SCAN_dom"/>
</dbReference>
<comment type="caution">
    <text evidence="7">The sequence shown here is derived from an EMBL/GenBank/DDBJ whole genome shotgun (WGS) entry which is preliminary data.</text>
</comment>
<evidence type="ECO:0000256" key="4">
    <source>
        <dbReference type="ARBA" id="ARBA00022833"/>
    </source>
</evidence>
<keyword evidence="3" id="KW-0863">Zinc-finger</keyword>
<evidence type="ECO:0000256" key="3">
    <source>
        <dbReference type="ARBA" id="ARBA00022771"/>
    </source>
</evidence>
<dbReference type="EMBL" id="LZPO01097399">
    <property type="protein sequence ID" value="OBS64103.1"/>
    <property type="molecule type" value="Genomic_DNA"/>
</dbReference>
<dbReference type="GO" id="GO:0005634">
    <property type="term" value="C:nucleus"/>
    <property type="evidence" value="ECO:0007669"/>
    <property type="project" value="UniProtKB-SubCell"/>
</dbReference>
<keyword evidence="5" id="KW-0539">Nucleus</keyword>
<keyword evidence="1" id="KW-0479">Metal-binding</keyword>
<dbReference type="STRING" id="56216.A0A1A6GD08"/>
<dbReference type="GO" id="GO:0008270">
    <property type="term" value="F:zinc ion binding"/>
    <property type="evidence" value="ECO:0007669"/>
    <property type="project" value="UniProtKB-KW"/>
</dbReference>
<dbReference type="InterPro" id="IPR038269">
    <property type="entry name" value="SCAN_sf"/>
</dbReference>
<evidence type="ECO:0000313" key="8">
    <source>
        <dbReference type="Proteomes" id="UP000092124"/>
    </source>
</evidence>
<sequence length="81" mass="9720">MEKIELLSLSGKDLRYWDWEEDFSNSPITQLNFLQNYNGSRAKKQLQVLWEMFTSWLQPEKHSKEEMISQLVLTQFLKTGH</sequence>
<evidence type="ECO:0000256" key="5">
    <source>
        <dbReference type="PROSITE-ProRule" id="PRU00187"/>
    </source>
</evidence>
<gene>
    <name evidence="7" type="ORF">A6R68_07358</name>
</gene>
<evidence type="ECO:0000259" key="6">
    <source>
        <dbReference type="PROSITE" id="PS50804"/>
    </source>
</evidence>
<accession>A0A1A6GD08</accession>
<comment type="subcellular location">
    <subcellularLocation>
        <location evidence="5">Nucleus</location>
    </subcellularLocation>
</comment>
<feature type="domain" description="SCAN box" evidence="6">
    <location>
        <begin position="43"/>
        <end position="77"/>
    </location>
</feature>
<keyword evidence="8" id="KW-1185">Reference proteome</keyword>
<dbReference type="Proteomes" id="UP000092124">
    <property type="component" value="Unassembled WGS sequence"/>
</dbReference>
<organism evidence="7 8">
    <name type="scientific">Neotoma lepida</name>
    <name type="common">Desert woodrat</name>
    <dbReference type="NCBI Taxonomy" id="56216"/>
    <lineage>
        <taxon>Eukaryota</taxon>
        <taxon>Metazoa</taxon>
        <taxon>Chordata</taxon>
        <taxon>Craniata</taxon>
        <taxon>Vertebrata</taxon>
        <taxon>Euteleostomi</taxon>
        <taxon>Mammalia</taxon>
        <taxon>Eutheria</taxon>
        <taxon>Euarchontoglires</taxon>
        <taxon>Glires</taxon>
        <taxon>Rodentia</taxon>
        <taxon>Myomorpha</taxon>
        <taxon>Muroidea</taxon>
        <taxon>Cricetidae</taxon>
        <taxon>Neotominae</taxon>
        <taxon>Neotoma</taxon>
    </lineage>
</organism>
<keyword evidence="2" id="KW-0677">Repeat</keyword>
<evidence type="ECO:0000256" key="1">
    <source>
        <dbReference type="ARBA" id="ARBA00022723"/>
    </source>
</evidence>
<evidence type="ECO:0000256" key="2">
    <source>
        <dbReference type="ARBA" id="ARBA00022737"/>
    </source>
</evidence>
<dbReference type="AlphaFoldDB" id="A0A1A6GD08"/>
<protein>
    <recommendedName>
        <fullName evidence="6">SCAN box domain-containing protein</fullName>
    </recommendedName>
</protein>
<dbReference type="Pfam" id="PF02023">
    <property type="entry name" value="SCAN"/>
    <property type="match status" value="1"/>
</dbReference>
<feature type="non-terminal residue" evidence="7">
    <location>
        <position position="81"/>
    </location>
</feature>
<reference evidence="7 8" key="1">
    <citation type="submission" date="2016-06" db="EMBL/GenBank/DDBJ databases">
        <title>The Draft Genome Sequence and Annotation of the Desert Woodrat Neotoma lepida.</title>
        <authorList>
            <person name="Campbell M."/>
            <person name="Oakeson K.F."/>
            <person name="Yandell M."/>
            <person name="Halpert J.R."/>
            <person name="Dearing D."/>
        </authorList>
    </citation>
    <scope>NUCLEOTIDE SEQUENCE [LARGE SCALE GENOMIC DNA]</scope>
    <source>
        <strain evidence="7">417</strain>
        <tissue evidence="7">Liver</tissue>
    </source>
</reference>
<keyword evidence="4" id="KW-0862">Zinc</keyword>
<dbReference type="SUPFAM" id="SSF47353">
    <property type="entry name" value="Retrovirus capsid dimerization domain-like"/>
    <property type="match status" value="1"/>
</dbReference>